<reference evidence="1 2" key="1">
    <citation type="submission" date="2019-02" db="EMBL/GenBank/DDBJ databases">
        <title>Deep-cultivation of Planctomycetes and their phenomic and genomic characterization uncovers novel biology.</title>
        <authorList>
            <person name="Wiegand S."/>
            <person name="Jogler M."/>
            <person name="Boedeker C."/>
            <person name="Pinto D."/>
            <person name="Vollmers J."/>
            <person name="Rivas-Marin E."/>
            <person name="Kohn T."/>
            <person name="Peeters S.H."/>
            <person name="Heuer A."/>
            <person name="Rast P."/>
            <person name="Oberbeckmann S."/>
            <person name="Bunk B."/>
            <person name="Jeske O."/>
            <person name="Meyerdierks A."/>
            <person name="Storesund J.E."/>
            <person name="Kallscheuer N."/>
            <person name="Luecker S."/>
            <person name="Lage O.M."/>
            <person name="Pohl T."/>
            <person name="Merkel B.J."/>
            <person name="Hornburger P."/>
            <person name="Mueller R.-W."/>
            <person name="Bruemmer F."/>
            <person name="Labrenz M."/>
            <person name="Spormann A.M."/>
            <person name="Op Den Camp H."/>
            <person name="Overmann J."/>
            <person name="Amann R."/>
            <person name="Jetten M.S.M."/>
            <person name="Mascher T."/>
            <person name="Medema M.H."/>
            <person name="Devos D.P."/>
            <person name="Kaster A.-K."/>
            <person name="Ovreas L."/>
            <person name="Rohde M."/>
            <person name="Galperin M.Y."/>
            <person name="Jogler C."/>
        </authorList>
    </citation>
    <scope>NUCLEOTIDE SEQUENCE [LARGE SCALE GENOMIC DNA]</scope>
    <source>
        <strain evidence="1 2">CA54</strain>
    </source>
</reference>
<evidence type="ECO:0000313" key="2">
    <source>
        <dbReference type="Proteomes" id="UP000320735"/>
    </source>
</evidence>
<protein>
    <submittedName>
        <fullName evidence="1">Uncharacterized protein</fullName>
    </submittedName>
</protein>
<name>A0A5C6BII1_9PLAN</name>
<dbReference type="Proteomes" id="UP000320735">
    <property type="component" value="Unassembled WGS sequence"/>
</dbReference>
<dbReference type="EMBL" id="SJPP01000001">
    <property type="protein sequence ID" value="TWU11810.1"/>
    <property type="molecule type" value="Genomic_DNA"/>
</dbReference>
<organism evidence="1 2">
    <name type="scientific">Symmachiella macrocystis</name>
    <dbReference type="NCBI Taxonomy" id="2527985"/>
    <lineage>
        <taxon>Bacteria</taxon>
        <taxon>Pseudomonadati</taxon>
        <taxon>Planctomycetota</taxon>
        <taxon>Planctomycetia</taxon>
        <taxon>Planctomycetales</taxon>
        <taxon>Planctomycetaceae</taxon>
        <taxon>Symmachiella</taxon>
    </lineage>
</organism>
<dbReference type="AlphaFoldDB" id="A0A5C6BII1"/>
<comment type="caution">
    <text evidence="1">The sequence shown here is derived from an EMBL/GenBank/DDBJ whole genome shotgun (WGS) entry which is preliminary data.</text>
</comment>
<evidence type="ECO:0000313" key="1">
    <source>
        <dbReference type="EMBL" id="TWU11810.1"/>
    </source>
</evidence>
<gene>
    <name evidence="1" type="ORF">CA54_06210</name>
</gene>
<proteinExistence type="predicted"/>
<keyword evidence="2" id="KW-1185">Reference proteome</keyword>
<sequence>MQRPYIEEWSTTESRTEHANPPQYLALRKLLSACNSNYSTGLPQPAQCNPALWPITEKQTPTMMLASVNVFVILAESSAASLQ</sequence>
<accession>A0A5C6BII1</accession>